<dbReference type="AlphaFoldDB" id="A0A4V1EG45"/>
<protein>
    <submittedName>
        <fullName evidence="1">Hydrolase (HAD superfamily) in cluster with DUF1447</fullName>
    </submittedName>
</protein>
<dbReference type="Gene3D" id="3.30.1240.10">
    <property type="match status" value="1"/>
</dbReference>
<dbReference type="InterPro" id="IPR036412">
    <property type="entry name" value="HAD-like_sf"/>
</dbReference>
<dbReference type="InterPro" id="IPR023214">
    <property type="entry name" value="HAD_sf"/>
</dbReference>
<dbReference type="InterPro" id="IPR000150">
    <property type="entry name" value="Cof"/>
</dbReference>
<dbReference type="RefSeq" id="WP_137328291.1">
    <property type="nucleotide sequence ID" value="NZ_CP040058.1"/>
</dbReference>
<dbReference type="GO" id="GO:0005829">
    <property type="term" value="C:cytosol"/>
    <property type="evidence" value="ECO:0007669"/>
    <property type="project" value="TreeGrafter"/>
</dbReference>
<dbReference type="PANTHER" id="PTHR10000">
    <property type="entry name" value="PHOSPHOSERINE PHOSPHATASE"/>
    <property type="match status" value="1"/>
</dbReference>
<proteinExistence type="predicted"/>
<dbReference type="PANTHER" id="PTHR10000:SF25">
    <property type="entry name" value="PHOSPHATASE YKRA-RELATED"/>
    <property type="match status" value="1"/>
</dbReference>
<dbReference type="SFLD" id="SFLDG01140">
    <property type="entry name" value="C2.B:_Phosphomannomutase_and_P"/>
    <property type="match status" value="1"/>
</dbReference>
<dbReference type="PROSITE" id="PS01229">
    <property type="entry name" value="COF_2"/>
    <property type="match status" value="1"/>
</dbReference>
<dbReference type="SUPFAM" id="SSF56784">
    <property type="entry name" value="HAD-like"/>
    <property type="match status" value="1"/>
</dbReference>
<dbReference type="GO" id="GO:0000287">
    <property type="term" value="F:magnesium ion binding"/>
    <property type="evidence" value="ECO:0007669"/>
    <property type="project" value="TreeGrafter"/>
</dbReference>
<dbReference type="Gene3D" id="3.40.50.1000">
    <property type="entry name" value="HAD superfamily/HAD-like"/>
    <property type="match status" value="1"/>
</dbReference>
<gene>
    <name evidence="1" type="ORF">AR1Y2_1346</name>
</gene>
<dbReference type="OrthoDB" id="9810101at2"/>
<dbReference type="InterPro" id="IPR006379">
    <property type="entry name" value="HAD-SF_hydro_IIB"/>
</dbReference>
<dbReference type="NCBIfam" id="TIGR00099">
    <property type="entry name" value="Cof-subfamily"/>
    <property type="match status" value="1"/>
</dbReference>
<dbReference type="KEGG" id="arf:AR1Y2_1346"/>
<dbReference type="GO" id="GO:0016791">
    <property type="term" value="F:phosphatase activity"/>
    <property type="evidence" value="ECO:0007669"/>
    <property type="project" value="TreeGrafter"/>
</dbReference>
<dbReference type="Proteomes" id="UP000298653">
    <property type="component" value="Chromosome"/>
</dbReference>
<name>A0A4V1EG45_9FIRM</name>
<reference evidence="1 2" key="1">
    <citation type="submission" date="2019-05" db="EMBL/GenBank/DDBJ databases">
        <title>Complete genome sequencing of Anaerostipes rhamnosivorans.</title>
        <authorList>
            <person name="Bui T.P.N."/>
            <person name="de Vos W.M."/>
        </authorList>
    </citation>
    <scope>NUCLEOTIDE SEQUENCE [LARGE SCALE GENOMIC DNA]</scope>
    <source>
        <strain evidence="1 2">1y2</strain>
    </source>
</reference>
<organism evidence="1 2">
    <name type="scientific">Anaerostipes rhamnosivorans</name>
    <dbReference type="NCBI Taxonomy" id="1229621"/>
    <lineage>
        <taxon>Bacteria</taxon>
        <taxon>Bacillati</taxon>
        <taxon>Bacillota</taxon>
        <taxon>Clostridia</taxon>
        <taxon>Lachnospirales</taxon>
        <taxon>Lachnospiraceae</taxon>
        <taxon>Anaerostipes</taxon>
    </lineage>
</organism>
<dbReference type="Pfam" id="PF08282">
    <property type="entry name" value="Hydrolase_3"/>
    <property type="match status" value="1"/>
</dbReference>
<evidence type="ECO:0000313" key="1">
    <source>
        <dbReference type="EMBL" id="QCP34800.1"/>
    </source>
</evidence>
<dbReference type="EMBL" id="CP040058">
    <property type="protein sequence ID" value="QCP34800.1"/>
    <property type="molecule type" value="Genomic_DNA"/>
</dbReference>
<evidence type="ECO:0000313" key="2">
    <source>
        <dbReference type="Proteomes" id="UP000298653"/>
    </source>
</evidence>
<dbReference type="NCBIfam" id="TIGR01484">
    <property type="entry name" value="HAD-SF-IIB"/>
    <property type="match status" value="1"/>
</dbReference>
<accession>A0A4V1EG45</accession>
<keyword evidence="1" id="KW-0378">Hydrolase</keyword>
<sequence length="263" mass="29020">MTNQKIVFFDIDGTLHDHSGKVTESTQHSITKLISNGHYAVICTGRNKSIIKQDIIDLGFHGIIAGCGTYVEFDGKVLHNAVLPEQVGKHAVSVLHQTNVNFFIESPDYVYLDDAAAGENFQAAIKRIKHSYGQNLRPLSSCDYRFSKITGYPKEDSDIAGLVQQMQPEFQVILHPEHQYNEIIPAGYSKASGIQVLLSHLGLAPEDSYAFGDSRNDLEMFDAVSYGIAMGNSPDEVKCRASYETLSVADNGIEYALKKFGLI</sequence>
<keyword evidence="2" id="KW-1185">Reference proteome</keyword>
<dbReference type="SFLD" id="SFLDS00003">
    <property type="entry name" value="Haloacid_Dehalogenase"/>
    <property type="match status" value="1"/>
</dbReference>